<dbReference type="EMBL" id="CM022215">
    <property type="protein sequence ID" value="KAF7006892.1"/>
    <property type="molecule type" value="Genomic_DNA"/>
</dbReference>
<feature type="region of interest" description="Disordered" evidence="1">
    <location>
        <begin position="74"/>
        <end position="97"/>
    </location>
</feature>
<dbReference type="Gramene" id="TraesMAC2B03G00993050.1">
    <property type="protein sequence ID" value="TraesMAC2B03G00993050.1"/>
    <property type="gene ID" value="TraesMAC2B03G00993050"/>
</dbReference>
<comment type="caution">
    <text evidence="3">The sequence shown here is derived from an EMBL/GenBank/DDBJ whole genome shotgun (WGS) entry which is preliminary data.</text>
</comment>
<evidence type="ECO:0000313" key="3">
    <source>
        <dbReference type="EMBL" id="KAF7060749.1"/>
    </source>
</evidence>
<dbReference type="Gramene" id="TraesCAD_scaffold_084584_01G000100.1">
    <property type="protein sequence ID" value="TraesCAD_scaffold_084584_01G000100.1"/>
    <property type="gene ID" value="TraesCAD_scaffold_084584_01G000100"/>
</dbReference>
<dbReference type="Gramene" id="TraesJAG5A03G02725620.1">
    <property type="protein sequence ID" value="TraesJAG5A03G02725620.1"/>
    <property type="gene ID" value="TraesJAG5A03G02725620"/>
</dbReference>
<sequence length="97" mass="10822">MHSVCDDGQMNCARHMPACSCSVHTLMLQKAKSDALIMFQIIKNDELQEPSSETFVTVYLGKLRGSNVAIKRNGRCFPGKPSQRDKMHVNSLLRGVN</sequence>
<dbReference type="Gramene" id="TraesCS2B03G0331200.1">
    <property type="protein sequence ID" value="TraesCS2B03G0331200.1.CDS"/>
    <property type="gene ID" value="TraesCS2B03G0331200"/>
</dbReference>
<dbReference type="Gramene" id="TraesMAC2B03G00993060.1">
    <property type="protein sequence ID" value="TraesMAC2B03G00993060.1"/>
    <property type="gene ID" value="TraesMAC2B03G00993060"/>
</dbReference>
<organism evidence="3">
    <name type="scientific">Triticum aestivum</name>
    <name type="common">Wheat</name>
    <dbReference type="NCBI Taxonomy" id="4565"/>
    <lineage>
        <taxon>Eukaryota</taxon>
        <taxon>Viridiplantae</taxon>
        <taxon>Streptophyta</taxon>
        <taxon>Embryophyta</taxon>
        <taxon>Tracheophyta</taxon>
        <taxon>Spermatophyta</taxon>
        <taxon>Magnoliopsida</taxon>
        <taxon>Liliopsida</taxon>
        <taxon>Poales</taxon>
        <taxon>Poaceae</taxon>
        <taxon>BOP clade</taxon>
        <taxon>Pooideae</taxon>
        <taxon>Triticodae</taxon>
        <taxon>Triticeae</taxon>
        <taxon>Triticinae</taxon>
        <taxon>Triticum</taxon>
    </lineage>
</organism>
<dbReference type="Gramene" id="TraesLAC5A03G02678400.1">
    <property type="protein sequence ID" value="TraesLAC5A03G02678400.1"/>
    <property type="gene ID" value="TraesLAC5A03G02678400"/>
</dbReference>
<dbReference type="Proteomes" id="UP000815260">
    <property type="component" value="Chromosome 5A"/>
</dbReference>
<dbReference type="Gramene" id="TraesMAC5A03G02722500.1">
    <property type="protein sequence ID" value="TraesMAC5A03G02722500.1"/>
    <property type="gene ID" value="TraesMAC5A03G02722500"/>
</dbReference>
<dbReference type="eggNOG" id="KOG0192">
    <property type="taxonomic scope" value="Eukaryota"/>
</dbReference>
<dbReference type="Gramene" id="TraesSYM5A03G02753670.1">
    <property type="protein sequence ID" value="TraesSYM5A03G02753670.1"/>
    <property type="gene ID" value="TraesSYM5A03G02753670"/>
</dbReference>
<proteinExistence type="predicted"/>
<evidence type="ECO:0000256" key="1">
    <source>
        <dbReference type="SAM" id="MobiDB-lite"/>
    </source>
</evidence>
<dbReference type="Gramene" id="TraesNOR5A03G02747550.1">
    <property type="protein sequence ID" value="TraesNOR5A03G02747550.1"/>
    <property type="gene ID" value="TraesNOR5A03G02747550"/>
</dbReference>
<dbReference type="Gramene" id="TraesARI5A03G02766210.1">
    <property type="protein sequence ID" value="TraesARI5A03G02766210.1"/>
    <property type="gene ID" value="TraesARI5A03G02766210"/>
</dbReference>
<dbReference type="Gramene" id="TraesLDM2B03G00996210.2">
    <property type="protein sequence ID" value="TraesLDM2B03G00996210.2"/>
    <property type="gene ID" value="TraesLDM2B03G00996210"/>
</dbReference>
<dbReference type="Gramene" id="TraesJAG5A03G02725620.2">
    <property type="protein sequence ID" value="TraesJAG5A03G02725620.2"/>
    <property type="gene ID" value="TraesJAG5A03G02725620"/>
</dbReference>
<dbReference type="OMA" id="KMHVNAL"/>
<dbReference type="Gramene" id="TraesCS5A03G0897800.1">
    <property type="protein sequence ID" value="TraesCS5A03G0897800.1.CDS"/>
    <property type="gene ID" value="TraesCS5A03G0897800"/>
</dbReference>
<dbReference type="Gramene" id="TraesWEE_scaffold_422841_01G000100.1">
    <property type="protein sequence ID" value="TraesWEE_scaffold_422841_01G000100.1"/>
    <property type="gene ID" value="TraesWEE_scaffold_422841_01G000100"/>
</dbReference>
<reference evidence="3" key="2">
    <citation type="submission" date="2020-03" db="EMBL/GenBank/DDBJ databases">
        <title>The second near-complete assembly of the hexaploid bread wheat (Triticum aestivum) genome.</title>
        <authorList>
            <person name="Zimin A.V."/>
            <person name="Puiu D."/>
            <person name="Shumante A."/>
            <person name="Alonge M."/>
            <person name="Salzberg S.L."/>
        </authorList>
    </citation>
    <scope>NUCLEOTIDE SEQUENCE</scope>
    <source>
        <tissue evidence="3">Leaf</tissue>
    </source>
</reference>
<dbReference type="Gramene" id="TraesLDM2B03G00996210.1">
    <property type="protein sequence ID" value="TraesLDM2B03G00996210.1"/>
    <property type="gene ID" value="TraesLDM2B03G00996210"/>
</dbReference>
<evidence type="ECO:0000313" key="2">
    <source>
        <dbReference type="EMBL" id="KAF7006892.1"/>
    </source>
</evidence>
<accession>A0A9R1H8E8</accession>
<dbReference type="PaxDb" id="4565-Traes_5AL_B11F1A67A.2"/>
<protein>
    <submittedName>
        <fullName evidence="3">Uncharacterized protein</fullName>
    </submittedName>
</protein>
<dbReference type="Proteomes" id="UP000815260">
    <property type="component" value="Chromosome 2B"/>
</dbReference>
<dbReference type="AlphaFoldDB" id="A0A9R1H8E8"/>
<dbReference type="Gramene" id="TraesCLE_scaffold_076255_01G000200.1">
    <property type="protein sequence ID" value="TraesCLE_scaffold_076255_01G000200.1"/>
    <property type="gene ID" value="TraesCLE_scaffold_076255_01G000200"/>
</dbReference>
<gene>
    <name evidence="2" type="ORF">CFC21_021892</name>
    <name evidence="3" type="ORF">CFC21_067514</name>
</gene>
<dbReference type="STRING" id="4565.W5F0I7"/>
<dbReference type="Gramene" id="TraesSTA5A03G02715140.2">
    <property type="protein sequence ID" value="TraesSTA5A03G02715140.2"/>
    <property type="gene ID" value="TraesSTA5A03G02715140"/>
</dbReference>
<dbReference type="Gramene" id="TraesSTA5A03G02715140.1">
    <property type="protein sequence ID" value="TraesSTA5A03G02715140.1"/>
    <property type="gene ID" value="TraesSTA5A03G02715140"/>
</dbReference>
<name>A0A9R1H8E8_WHEAT</name>
<reference evidence="3" key="1">
    <citation type="journal article" date="2017" name="Gigascience">
        <title>The first near-complete assembly of the hexaploid bread wheat genome, Triticum aestivum.</title>
        <authorList>
            <person name="Zimin A.V."/>
            <person name="Puiu D."/>
            <person name="Hall R."/>
            <person name="Kingan S."/>
            <person name="Clavijo B.J."/>
            <person name="Salzberg S.L."/>
        </authorList>
    </citation>
    <scope>NUCLEOTIDE SEQUENCE</scope>
    <source>
        <tissue evidence="3">Leaf</tissue>
    </source>
</reference>
<dbReference type="Gramene" id="TraesROB_scaffold_072669_01G000100.1">
    <property type="protein sequence ID" value="TraesROB_scaffold_072669_01G000100.1"/>
    <property type="gene ID" value="TraesROB_scaffold_072669_01G000100"/>
</dbReference>
<dbReference type="EMBL" id="CM022223">
    <property type="protein sequence ID" value="KAF7060749.1"/>
    <property type="molecule type" value="Genomic_DNA"/>
</dbReference>